<accession>A0ABT5B118</accession>
<reference evidence="2 3" key="1">
    <citation type="submission" date="2022-11" db="EMBL/GenBank/DDBJ databases">
        <title>Minimal conservation of predation-associated metabolite biosynthetic gene clusters underscores biosynthetic potential of Myxococcota including descriptions for ten novel species: Archangium lansinium sp. nov., Myxococcus landrumus sp. nov., Nannocystis bai.</title>
        <authorList>
            <person name="Ahearne A."/>
            <person name="Stevens C."/>
            <person name="Dowd S."/>
        </authorList>
    </citation>
    <scope>NUCLEOTIDE SEQUENCE [LARGE SCALE GENOMIC DNA]</scope>
    <source>
        <strain evidence="2 3">NCELM</strain>
    </source>
</reference>
<dbReference type="EMBL" id="JAQNDN010000002">
    <property type="protein sequence ID" value="MDC0667798.1"/>
    <property type="molecule type" value="Genomic_DNA"/>
</dbReference>
<dbReference type="RefSeq" id="WP_271996189.1">
    <property type="nucleotide sequence ID" value="NZ_JAQNDN010000002.1"/>
</dbReference>
<feature type="domain" description="Peptidoglycan binding-like" evidence="1">
    <location>
        <begin position="22"/>
        <end position="47"/>
    </location>
</feature>
<dbReference type="InterPro" id="IPR036366">
    <property type="entry name" value="PGBDSf"/>
</dbReference>
<comment type="caution">
    <text evidence="2">The sequence shown here is derived from an EMBL/GenBank/DDBJ whole genome shotgun (WGS) entry which is preliminary data.</text>
</comment>
<keyword evidence="3" id="KW-1185">Reference proteome</keyword>
<gene>
    <name evidence="2" type="ORF">POL58_08620</name>
</gene>
<evidence type="ECO:0000259" key="1">
    <source>
        <dbReference type="Pfam" id="PF01471"/>
    </source>
</evidence>
<proteinExistence type="predicted"/>
<sequence length="293" mass="31850">MTKLRAESLELSLGEVLYLLDRGIRDVQASEGLAVDGIVGPNTRAALDRLLRALPGLPSGKGMFVRSVKHVGTIEAMLARVEHVGLNWLAFQAIWQYASKKSSVWSGFVAHAKALRAAGRQCWVWGFPWPGREREFTEVMVSSALACGAGGLIVDAEAPYNDAPAAAPTLMNTLLPAARSAGLQVGLTSYGAPWNFNRFPWAAFAGVDFVIPQIYDIDNNQGPGYPQRSIAAYRGLGFTRVIPACPTFGKTAAQLTALHSAVAPTHGAIAWWDWYNSTQNPFTWEHLRAFELP</sequence>
<name>A0ABT5B118_9BACT</name>
<dbReference type="InterPro" id="IPR002477">
    <property type="entry name" value="Peptidoglycan-bd-like"/>
</dbReference>
<evidence type="ECO:0000313" key="3">
    <source>
        <dbReference type="Proteomes" id="UP001217838"/>
    </source>
</evidence>
<dbReference type="Gene3D" id="1.10.101.10">
    <property type="entry name" value="PGBD-like superfamily/PGBD"/>
    <property type="match status" value="1"/>
</dbReference>
<evidence type="ECO:0000313" key="2">
    <source>
        <dbReference type="EMBL" id="MDC0667798.1"/>
    </source>
</evidence>
<dbReference type="Pfam" id="PF01471">
    <property type="entry name" value="PG_binding_1"/>
    <property type="match status" value="1"/>
</dbReference>
<dbReference type="Proteomes" id="UP001217838">
    <property type="component" value="Unassembled WGS sequence"/>
</dbReference>
<organism evidence="2 3">
    <name type="scientific">Nannocystis radixulma</name>
    <dbReference type="NCBI Taxonomy" id="2995305"/>
    <lineage>
        <taxon>Bacteria</taxon>
        <taxon>Pseudomonadati</taxon>
        <taxon>Myxococcota</taxon>
        <taxon>Polyangia</taxon>
        <taxon>Nannocystales</taxon>
        <taxon>Nannocystaceae</taxon>
        <taxon>Nannocystis</taxon>
    </lineage>
</organism>
<protein>
    <submittedName>
        <fullName evidence="2">Peptidoglycan-binding domain-containing protein</fullName>
    </submittedName>
</protein>